<evidence type="ECO:0000313" key="8">
    <source>
        <dbReference type="EMBL" id="OGC54190.1"/>
    </source>
</evidence>
<dbReference type="GO" id="GO:0006412">
    <property type="term" value="P:translation"/>
    <property type="evidence" value="ECO:0007669"/>
    <property type="project" value="UniProtKB-UniRule"/>
</dbReference>
<dbReference type="Pfam" id="PF01165">
    <property type="entry name" value="Ribosomal_S21"/>
    <property type="match status" value="1"/>
</dbReference>
<feature type="region of interest" description="Disordered" evidence="7">
    <location>
        <begin position="34"/>
        <end position="64"/>
    </location>
</feature>
<evidence type="ECO:0000313" key="9">
    <source>
        <dbReference type="Proteomes" id="UP000179005"/>
    </source>
</evidence>
<evidence type="ECO:0000256" key="4">
    <source>
        <dbReference type="ARBA" id="ARBA00035135"/>
    </source>
</evidence>
<organism evidence="8 9">
    <name type="scientific">candidate division WWE3 bacterium RIFCSPHIGHO2_01_FULL_48_15</name>
    <dbReference type="NCBI Taxonomy" id="1802619"/>
    <lineage>
        <taxon>Bacteria</taxon>
        <taxon>Katanobacteria</taxon>
    </lineage>
</organism>
<dbReference type="Proteomes" id="UP000179005">
    <property type="component" value="Unassembled WGS sequence"/>
</dbReference>
<evidence type="ECO:0000256" key="1">
    <source>
        <dbReference type="ARBA" id="ARBA00006640"/>
    </source>
</evidence>
<dbReference type="EMBL" id="MEVC01000023">
    <property type="protein sequence ID" value="OGC54190.1"/>
    <property type="molecule type" value="Genomic_DNA"/>
</dbReference>
<evidence type="ECO:0000256" key="7">
    <source>
        <dbReference type="SAM" id="MobiDB-lite"/>
    </source>
</evidence>
<evidence type="ECO:0000256" key="2">
    <source>
        <dbReference type="ARBA" id="ARBA00022980"/>
    </source>
</evidence>
<dbReference type="InterPro" id="IPR038380">
    <property type="entry name" value="Ribosomal_bS21_sf"/>
</dbReference>
<comment type="similarity">
    <text evidence="1 5 6">Belongs to the bacterial ribosomal protein bS21 family.</text>
</comment>
<dbReference type="STRING" id="1802619.A2797_00170"/>
<gene>
    <name evidence="5" type="primary">rpsU</name>
    <name evidence="8" type="ORF">A2797_00170</name>
</gene>
<protein>
    <recommendedName>
        <fullName evidence="4 5">Small ribosomal subunit protein bS21</fullName>
    </recommendedName>
</protein>
<sequence>MAKVTVKPGESLDEALRRFNREVIKEGILREMRRREFYKKPSESRKEAESKKKRMIEREKEEQE</sequence>
<keyword evidence="2 5" id="KW-0689">Ribosomal protein</keyword>
<name>A0A1F4VB80_UNCKA</name>
<dbReference type="GO" id="GO:0005840">
    <property type="term" value="C:ribosome"/>
    <property type="evidence" value="ECO:0007669"/>
    <property type="project" value="UniProtKB-KW"/>
</dbReference>
<evidence type="ECO:0000256" key="3">
    <source>
        <dbReference type="ARBA" id="ARBA00023274"/>
    </source>
</evidence>
<keyword evidence="3 5" id="KW-0687">Ribonucleoprotein</keyword>
<reference evidence="8 9" key="1">
    <citation type="journal article" date="2016" name="Nat. Commun.">
        <title>Thousands of microbial genomes shed light on interconnected biogeochemical processes in an aquifer system.</title>
        <authorList>
            <person name="Anantharaman K."/>
            <person name="Brown C.T."/>
            <person name="Hug L.A."/>
            <person name="Sharon I."/>
            <person name="Castelle C.J."/>
            <person name="Probst A.J."/>
            <person name="Thomas B.C."/>
            <person name="Singh A."/>
            <person name="Wilkins M.J."/>
            <person name="Karaoz U."/>
            <person name="Brodie E.L."/>
            <person name="Williams K.H."/>
            <person name="Hubbard S.S."/>
            <person name="Banfield J.F."/>
        </authorList>
    </citation>
    <scope>NUCLEOTIDE SEQUENCE [LARGE SCALE GENOMIC DNA]</scope>
</reference>
<dbReference type="GO" id="GO:1990904">
    <property type="term" value="C:ribonucleoprotein complex"/>
    <property type="evidence" value="ECO:0007669"/>
    <property type="project" value="UniProtKB-KW"/>
</dbReference>
<dbReference type="GO" id="GO:0003735">
    <property type="term" value="F:structural constituent of ribosome"/>
    <property type="evidence" value="ECO:0007669"/>
    <property type="project" value="InterPro"/>
</dbReference>
<evidence type="ECO:0000256" key="6">
    <source>
        <dbReference type="RuleBase" id="RU000667"/>
    </source>
</evidence>
<comment type="caution">
    <text evidence="8">The sequence shown here is derived from an EMBL/GenBank/DDBJ whole genome shotgun (WGS) entry which is preliminary data.</text>
</comment>
<dbReference type="NCBIfam" id="TIGR00030">
    <property type="entry name" value="S21p"/>
    <property type="match status" value="1"/>
</dbReference>
<accession>A0A1F4VB80</accession>
<dbReference type="InterPro" id="IPR001911">
    <property type="entry name" value="Ribosomal_bS21"/>
</dbReference>
<dbReference type="Gene3D" id="1.20.5.1150">
    <property type="entry name" value="Ribosomal protein S8"/>
    <property type="match status" value="1"/>
</dbReference>
<proteinExistence type="inferred from homology"/>
<dbReference type="HAMAP" id="MF_00358">
    <property type="entry name" value="Ribosomal_bS21"/>
    <property type="match status" value="1"/>
</dbReference>
<evidence type="ECO:0000256" key="5">
    <source>
        <dbReference type="HAMAP-Rule" id="MF_00358"/>
    </source>
</evidence>
<dbReference type="PRINTS" id="PR00976">
    <property type="entry name" value="RIBOSOMALS21"/>
</dbReference>
<dbReference type="AlphaFoldDB" id="A0A1F4VB80"/>